<dbReference type="Pfam" id="PF00098">
    <property type="entry name" value="zf-CCHC"/>
    <property type="match status" value="1"/>
</dbReference>
<evidence type="ECO:0000313" key="4">
    <source>
        <dbReference type="EMBL" id="GJT89423.1"/>
    </source>
</evidence>
<dbReference type="CDD" id="cd00303">
    <property type="entry name" value="retropepsin_like"/>
    <property type="match status" value="1"/>
</dbReference>
<dbReference type="Gene3D" id="4.10.60.10">
    <property type="entry name" value="Zinc finger, CCHC-type"/>
    <property type="match status" value="1"/>
</dbReference>
<protein>
    <submittedName>
        <fullName evidence="4">Reverse transcriptase domain-containing protein</fullName>
    </submittedName>
</protein>
<comment type="caution">
    <text evidence="4">The sequence shown here is derived from an EMBL/GenBank/DDBJ whole genome shotgun (WGS) entry which is preliminary data.</text>
</comment>
<evidence type="ECO:0000256" key="2">
    <source>
        <dbReference type="SAM" id="MobiDB-lite"/>
    </source>
</evidence>
<reference evidence="4" key="1">
    <citation type="journal article" date="2022" name="Int. J. Mol. Sci.">
        <title>Draft Genome of Tanacetum Coccineum: Genomic Comparison of Closely Related Tanacetum-Family Plants.</title>
        <authorList>
            <person name="Yamashiro T."/>
            <person name="Shiraishi A."/>
            <person name="Nakayama K."/>
            <person name="Satake H."/>
        </authorList>
    </citation>
    <scope>NUCLEOTIDE SEQUENCE</scope>
</reference>
<feature type="region of interest" description="Disordered" evidence="2">
    <location>
        <begin position="21"/>
        <end position="49"/>
    </location>
</feature>
<dbReference type="Pfam" id="PF08284">
    <property type="entry name" value="RVP_2"/>
    <property type="match status" value="1"/>
</dbReference>
<keyword evidence="5" id="KW-1185">Reference proteome</keyword>
<dbReference type="InterPro" id="IPR036875">
    <property type="entry name" value="Znf_CCHC_sf"/>
</dbReference>
<accession>A0ABQ5HQK1</accession>
<dbReference type="PANTHER" id="PTHR15503:SF45">
    <property type="entry name" value="RNA-DIRECTED DNA POLYMERASE HOMOLOG"/>
    <property type="match status" value="1"/>
</dbReference>
<name>A0ABQ5HQK1_9ASTR</name>
<dbReference type="Proteomes" id="UP001151760">
    <property type="component" value="Unassembled WGS sequence"/>
</dbReference>
<dbReference type="InterPro" id="IPR021109">
    <property type="entry name" value="Peptidase_aspartic_dom_sf"/>
</dbReference>
<keyword evidence="1" id="KW-0863">Zinc-finger</keyword>
<dbReference type="SUPFAM" id="SSF57756">
    <property type="entry name" value="Retrovirus zinc finger-like domains"/>
    <property type="match status" value="1"/>
</dbReference>
<keyword evidence="1" id="KW-0862">Zinc</keyword>
<dbReference type="InterPro" id="IPR032567">
    <property type="entry name" value="RTL1-rel"/>
</dbReference>
<dbReference type="Gene3D" id="2.40.70.10">
    <property type="entry name" value="Acid Proteases"/>
    <property type="match status" value="1"/>
</dbReference>
<dbReference type="PROSITE" id="PS50158">
    <property type="entry name" value="ZF_CCHC"/>
    <property type="match status" value="1"/>
</dbReference>
<dbReference type="EMBL" id="BQNB010019822">
    <property type="protein sequence ID" value="GJT89423.1"/>
    <property type="molecule type" value="Genomic_DNA"/>
</dbReference>
<keyword evidence="4" id="KW-0695">RNA-directed DNA polymerase</keyword>
<evidence type="ECO:0000259" key="3">
    <source>
        <dbReference type="PROSITE" id="PS50158"/>
    </source>
</evidence>
<organism evidence="4 5">
    <name type="scientific">Tanacetum coccineum</name>
    <dbReference type="NCBI Taxonomy" id="301880"/>
    <lineage>
        <taxon>Eukaryota</taxon>
        <taxon>Viridiplantae</taxon>
        <taxon>Streptophyta</taxon>
        <taxon>Embryophyta</taxon>
        <taxon>Tracheophyta</taxon>
        <taxon>Spermatophyta</taxon>
        <taxon>Magnoliopsida</taxon>
        <taxon>eudicotyledons</taxon>
        <taxon>Gunneridae</taxon>
        <taxon>Pentapetalae</taxon>
        <taxon>asterids</taxon>
        <taxon>campanulids</taxon>
        <taxon>Asterales</taxon>
        <taxon>Asteraceae</taxon>
        <taxon>Asteroideae</taxon>
        <taxon>Anthemideae</taxon>
        <taxon>Anthemidinae</taxon>
        <taxon>Tanacetum</taxon>
    </lineage>
</organism>
<keyword evidence="4" id="KW-0548">Nucleotidyltransferase</keyword>
<evidence type="ECO:0000256" key="1">
    <source>
        <dbReference type="PROSITE-ProRule" id="PRU00047"/>
    </source>
</evidence>
<evidence type="ECO:0000313" key="5">
    <source>
        <dbReference type="Proteomes" id="UP001151760"/>
    </source>
</evidence>
<proteinExistence type="predicted"/>
<dbReference type="GO" id="GO:0003964">
    <property type="term" value="F:RNA-directed DNA polymerase activity"/>
    <property type="evidence" value="ECO:0007669"/>
    <property type="project" value="UniProtKB-KW"/>
</dbReference>
<keyword evidence="1" id="KW-0479">Metal-binding</keyword>
<dbReference type="PANTHER" id="PTHR15503">
    <property type="entry name" value="LDOC1 RELATED"/>
    <property type="match status" value="1"/>
</dbReference>
<reference evidence="4" key="2">
    <citation type="submission" date="2022-01" db="EMBL/GenBank/DDBJ databases">
        <authorList>
            <person name="Yamashiro T."/>
            <person name="Shiraishi A."/>
            <person name="Satake H."/>
            <person name="Nakayama K."/>
        </authorList>
    </citation>
    <scope>NUCLEOTIDE SEQUENCE</scope>
</reference>
<sequence length="171" mass="19534">MQLVVTCYRCEEKGHYKNRCPKRKDQQAEGARGRAYVMRNEEPQQDPNMDTSYDVELADGKVVSTNTILRGCPLNLLNHLFKIDLLPIELGSFDVVIGMDWLSEHHVVTMCGDKIVQHVTEKKLAKKRLEDVPIIRDFPEVFLKDLPGIPPTRQVEFQIDFMPGATPVTRA</sequence>
<keyword evidence="4" id="KW-0808">Transferase</keyword>
<gene>
    <name evidence="4" type="ORF">Tco_1071140</name>
</gene>
<dbReference type="InterPro" id="IPR001878">
    <property type="entry name" value="Znf_CCHC"/>
</dbReference>
<feature type="domain" description="CCHC-type" evidence="3">
    <location>
        <begin position="7"/>
        <end position="22"/>
    </location>
</feature>